<dbReference type="AlphaFoldDB" id="A0A182CZF5"/>
<reference evidence="1" key="1">
    <citation type="journal article" date="2015" name="Genome Announc.">
        <title>Complete Genome Sequence of the Bacteriochlorophyll b-Producing Photosynthetic Bacterium Blastochloris viridis.</title>
        <authorList>
            <person name="Tsukatani Y."/>
            <person name="Hirose Y."/>
            <person name="Harada J."/>
            <person name="Misawa N."/>
            <person name="Mori K."/>
            <person name="Inoue K."/>
            <person name="Tamiaki H."/>
        </authorList>
    </citation>
    <scope>NUCLEOTIDE SEQUENCE [LARGE SCALE GENOMIC DNA]</scope>
    <source>
        <strain evidence="1">DSM 133</strain>
    </source>
</reference>
<protein>
    <submittedName>
        <fullName evidence="1">Uncharacterized protein</fullName>
    </submittedName>
</protein>
<name>A0A182CZF5_BLAVI</name>
<organism evidence="1">
    <name type="scientific">Blastochloris viridis</name>
    <name type="common">Rhodopseudomonas viridis</name>
    <dbReference type="NCBI Taxonomy" id="1079"/>
    <lineage>
        <taxon>Bacteria</taxon>
        <taxon>Pseudomonadati</taxon>
        <taxon>Pseudomonadota</taxon>
        <taxon>Alphaproteobacteria</taxon>
        <taxon>Hyphomicrobiales</taxon>
        <taxon>Blastochloridaceae</taxon>
        <taxon>Blastochloris</taxon>
    </lineage>
</organism>
<dbReference type="EMBL" id="AP014854">
    <property type="protein sequence ID" value="BAR98001.1"/>
    <property type="molecule type" value="Genomic_DNA"/>
</dbReference>
<sequence length="39" mass="4211">MSVEASKATHGLFSPRCVGDGNLSAMFHHQGLKPRESVQ</sequence>
<accession>A0A182CZF5</accession>
<evidence type="ECO:0000313" key="1">
    <source>
        <dbReference type="EMBL" id="BAR98001.1"/>
    </source>
</evidence>
<gene>
    <name evidence="1" type="ORF">BV133_408</name>
</gene>
<proteinExistence type="predicted"/>